<dbReference type="InterPro" id="IPR008000">
    <property type="entry name" value="Rham/fucose_mutarotase"/>
</dbReference>
<evidence type="ECO:0000313" key="1">
    <source>
        <dbReference type="EMBL" id="MBB5742851.1"/>
    </source>
</evidence>
<sequence length="104" mass="11997">MPRFCYTFVLLPGTIKQYEQEHAEIWPGVVAAMRRVGVTEFSLFRRDHTVTAYGECTEPIDATFAALDADPENVRWSGHIRSLMHDPLDENGELLFAQEIWRMP</sequence>
<dbReference type="RefSeq" id="WP_184282461.1">
    <property type="nucleotide sequence ID" value="NZ_BAAAPG010000001.1"/>
</dbReference>
<gene>
    <name evidence="1" type="ORF">HD600_001348</name>
</gene>
<dbReference type="PANTHER" id="PTHR34389">
    <property type="entry name" value="L-RHAMNOSE MUTAROTASE"/>
    <property type="match status" value="1"/>
</dbReference>
<evidence type="ECO:0000313" key="2">
    <source>
        <dbReference type="Proteomes" id="UP000517712"/>
    </source>
</evidence>
<reference evidence="1 2" key="1">
    <citation type="submission" date="2020-08" db="EMBL/GenBank/DDBJ databases">
        <title>Sequencing the genomes of 1000 actinobacteria strains.</title>
        <authorList>
            <person name="Klenk H.-P."/>
        </authorList>
    </citation>
    <scope>NUCLEOTIDE SEQUENCE [LARGE SCALE GENOMIC DNA]</scope>
    <source>
        <strain evidence="1 2">DSM 24823</strain>
    </source>
</reference>
<keyword evidence="2" id="KW-1185">Reference proteome</keyword>
<dbReference type="EMBL" id="JACHMU010000001">
    <property type="protein sequence ID" value="MBB5742851.1"/>
    <property type="molecule type" value="Genomic_DNA"/>
</dbReference>
<dbReference type="InterPro" id="IPR011008">
    <property type="entry name" value="Dimeric_a/b-barrel"/>
</dbReference>
<keyword evidence="1" id="KW-0413">Isomerase</keyword>
<comment type="caution">
    <text evidence="1">The sequence shown here is derived from an EMBL/GenBank/DDBJ whole genome shotgun (WGS) entry which is preliminary data.</text>
</comment>
<dbReference type="Pfam" id="PF05336">
    <property type="entry name" value="rhaM"/>
    <property type="match status" value="1"/>
</dbReference>
<name>A0A7W9CCD7_9MICO</name>
<dbReference type="GO" id="GO:0062192">
    <property type="term" value="F:L-rhamnose mutarotase activity"/>
    <property type="evidence" value="ECO:0007669"/>
    <property type="project" value="UniProtKB-EC"/>
</dbReference>
<dbReference type="Proteomes" id="UP000517712">
    <property type="component" value="Unassembled WGS sequence"/>
</dbReference>
<protein>
    <submittedName>
        <fullName evidence="1">L-rhamnose mutarotase</fullName>
        <ecNumber evidence="1">5.1.3.32</ecNumber>
    </submittedName>
</protein>
<accession>A0A7W9CCD7</accession>
<proteinExistence type="predicted"/>
<dbReference type="GO" id="GO:0019301">
    <property type="term" value="P:rhamnose catabolic process"/>
    <property type="evidence" value="ECO:0007669"/>
    <property type="project" value="TreeGrafter"/>
</dbReference>
<dbReference type="SUPFAM" id="SSF54909">
    <property type="entry name" value="Dimeric alpha+beta barrel"/>
    <property type="match status" value="1"/>
</dbReference>
<dbReference type="EC" id="5.1.3.32" evidence="1"/>
<dbReference type="AlphaFoldDB" id="A0A7W9CCD7"/>
<dbReference type="PANTHER" id="PTHR34389:SF2">
    <property type="entry name" value="L-RHAMNOSE MUTAROTASE"/>
    <property type="match status" value="1"/>
</dbReference>
<organism evidence="1 2">
    <name type="scientific">Microbacterium ginsengiterrae</name>
    <dbReference type="NCBI Taxonomy" id="546115"/>
    <lineage>
        <taxon>Bacteria</taxon>
        <taxon>Bacillati</taxon>
        <taxon>Actinomycetota</taxon>
        <taxon>Actinomycetes</taxon>
        <taxon>Micrococcales</taxon>
        <taxon>Microbacteriaceae</taxon>
        <taxon>Microbacterium</taxon>
    </lineage>
</organism>
<dbReference type="Gene3D" id="3.30.70.100">
    <property type="match status" value="1"/>
</dbReference>